<evidence type="ECO:0000259" key="4">
    <source>
        <dbReference type="PROSITE" id="PS50240"/>
    </source>
</evidence>
<dbReference type="PROSITE" id="PS00135">
    <property type="entry name" value="TRYPSIN_SER"/>
    <property type="match status" value="1"/>
</dbReference>
<dbReference type="PROSITE" id="PS00134">
    <property type="entry name" value="TRYPSIN_HIS"/>
    <property type="match status" value="1"/>
</dbReference>
<dbReference type="PANTHER" id="PTHR24260">
    <property type="match status" value="1"/>
</dbReference>
<gene>
    <name evidence="5" type="ORF">CYNAS_LOCUS22070</name>
</gene>
<dbReference type="InterPro" id="IPR043504">
    <property type="entry name" value="Peptidase_S1_PA_chymotrypsin"/>
</dbReference>
<dbReference type="InterPro" id="IPR009003">
    <property type="entry name" value="Peptidase_S1_PA"/>
</dbReference>
<dbReference type="Proteomes" id="UP001176961">
    <property type="component" value="Unassembled WGS sequence"/>
</dbReference>
<reference evidence="5" key="1">
    <citation type="submission" date="2023-07" db="EMBL/GenBank/DDBJ databases">
        <authorList>
            <consortium name="CYATHOMIX"/>
        </authorList>
    </citation>
    <scope>NUCLEOTIDE SEQUENCE</scope>
    <source>
        <strain evidence="5">N/A</strain>
    </source>
</reference>
<dbReference type="Gene3D" id="2.40.10.10">
    <property type="entry name" value="Trypsin-like serine proteases"/>
    <property type="match status" value="1"/>
</dbReference>
<keyword evidence="1" id="KW-1015">Disulfide bond</keyword>
<sequence length="318" mass="34851">MKQKCVLAKSPEGSSDESLVMIRQAVEVSEYPFVAALSQRTVYHGYTDIKTGKTLETHTRPFCSGVLISPRHILTAAHCLYKRSKTFCAHGLHPPIRPAERIGVFLESSCTTRRCWKSEKIYEISSVVPHPNYTCSNTDYDIGTIELNKSVNIAPVCMPEADSVISSPEKIESIGYGDVGGQRLQSVRYQFVQQYKKTIFVYNKTSNVIADIVGGDSGGPLIQNLEEKHFLLGIASYNATAKEFSSFFGNGKVASVGVGGMFSDVRKHLDWICDETGVCPLSGATSHQSEWTPSPPPSTVSAVFSVVPNDDNKKDVES</sequence>
<evidence type="ECO:0000256" key="3">
    <source>
        <dbReference type="SAM" id="MobiDB-lite"/>
    </source>
</evidence>
<dbReference type="SUPFAM" id="SSF50494">
    <property type="entry name" value="Trypsin-like serine proteases"/>
    <property type="match status" value="1"/>
</dbReference>
<comment type="caution">
    <text evidence="5">The sequence shown here is derived from an EMBL/GenBank/DDBJ whole genome shotgun (WGS) entry which is preliminary data.</text>
</comment>
<keyword evidence="2" id="KW-0720">Serine protease</keyword>
<name>A0AA36MIA1_CYLNA</name>
<keyword evidence="6" id="KW-1185">Reference proteome</keyword>
<evidence type="ECO:0000313" key="6">
    <source>
        <dbReference type="Proteomes" id="UP001176961"/>
    </source>
</evidence>
<proteinExistence type="predicted"/>
<dbReference type="PANTHER" id="PTHR24260:SF136">
    <property type="entry name" value="GH08193P-RELATED"/>
    <property type="match status" value="1"/>
</dbReference>
<dbReference type="InterPro" id="IPR018114">
    <property type="entry name" value="TRYPSIN_HIS"/>
</dbReference>
<evidence type="ECO:0000256" key="1">
    <source>
        <dbReference type="ARBA" id="ARBA00023157"/>
    </source>
</evidence>
<dbReference type="GO" id="GO:0006508">
    <property type="term" value="P:proteolysis"/>
    <property type="evidence" value="ECO:0007669"/>
    <property type="project" value="UniProtKB-KW"/>
</dbReference>
<dbReference type="InterPro" id="IPR001254">
    <property type="entry name" value="Trypsin_dom"/>
</dbReference>
<dbReference type="PROSITE" id="PS50240">
    <property type="entry name" value="TRYPSIN_DOM"/>
    <property type="match status" value="1"/>
</dbReference>
<dbReference type="Pfam" id="PF00089">
    <property type="entry name" value="Trypsin"/>
    <property type="match status" value="1"/>
</dbReference>
<dbReference type="SMART" id="SM00020">
    <property type="entry name" value="Tryp_SPc"/>
    <property type="match status" value="1"/>
</dbReference>
<keyword evidence="2" id="KW-0378">Hydrolase</keyword>
<dbReference type="PRINTS" id="PR00722">
    <property type="entry name" value="CHYMOTRYPSIN"/>
</dbReference>
<dbReference type="EMBL" id="CATQJL010000326">
    <property type="protein sequence ID" value="CAJ0610087.1"/>
    <property type="molecule type" value="Genomic_DNA"/>
</dbReference>
<feature type="region of interest" description="Disordered" evidence="3">
    <location>
        <begin position="284"/>
        <end position="304"/>
    </location>
</feature>
<evidence type="ECO:0000313" key="5">
    <source>
        <dbReference type="EMBL" id="CAJ0610087.1"/>
    </source>
</evidence>
<dbReference type="InterPro" id="IPR033116">
    <property type="entry name" value="TRYPSIN_SER"/>
</dbReference>
<organism evidence="5 6">
    <name type="scientific">Cylicocyclus nassatus</name>
    <name type="common">Nematode worm</name>
    <dbReference type="NCBI Taxonomy" id="53992"/>
    <lineage>
        <taxon>Eukaryota</taxon>
        <taxon>Metazoa</taxon>
        <taxon>Ecdysozoa</taxon>
        <taxon>Nematoda</taxon>
        <taxon>Chromadorea</taxon>
        <taxon>Rhabditida</taxon>
        <taxon>Rhabditina</taxon>
        <taxon>Rhabditomorpha</taxon>
        <taxon>Strongyloidea</taxon>
        <taxon>Strongylidae</taxon>
        <taxon>Cylicocyclus</taxon>
    </lineage>
</organism>
<protein>
    <recommendedName>
        <fullName evidence="4">Peptidase S1 domain-containing protein</fullName>
    </recommendedName>
</protein>
<keyword evidence="2" id="KW-0645">Protease</keyword>
<feature type="domain" description="Peptidase S1" evidence="4">
    <location>
        <begin position="19"/>
        <end position="277"/>
    </location>
</feature>
<dbReference type="InterPro" id="IPR051333">
    <property type="entry name" value="CLIP_Serine_Protease"/>
</dbReference>
<evidence type="ECO:0000256" key="2">
    <source>
        <dbReference type="RuleBase" id="RU363034"/>
    </source>
</evidence>
<dbReference type="GO" id="GO:0004252">
    <property type="term" value="F:serine-type endopeptidase activity"/>
    <property type="evidence" value="ECO:0007669"/>
    <property type="project" value="InterPro"/>
</dbReference>
<accession>A0AA36MIA1</accession>
<dbReference type="AlphaFoldDB" id="A0AA36MIA1"/>
<dbReference type="InterPro" id="IPR001314">
    <property type="entry name" value="Peptidase_S1A"/>
</dbReference>